<dbReference type="Gene3D" id="3.40.50.1240">
    <property type="entry name" value="Phosphoglycerate mutase-like"/>
    <property type="match status" value="1"/>
</dbReference>
<dbReference type="GO" id="GO:0016791">
    <property type="term" value="F:phosphatase activity"/>
    <property type="evidence" value="ECO:0007669"/>
    <property type="project" value="TreeGrafter"/>
</dbReference>
<accession>A0A9W4XPV8</accession>
<protein>
    <recommendedName>
        <fullName evidence="3">Phosphoglycerate mutase</fullName>
    </recommendedName>
</protein>
<dbReference type="GO" id="GO:0005737">
    <property type="term" value="C:cytoplasm"/>
    <property type="evidence" value="ECO:0007669"/>
    <property type="project" value="TreeGrafter"/>
</dbReference>
<sequence length="412" mass="47495">MRFQHPVKLASICGGRSQFDRETQFQPKVVSLCNLRLPGNIQILWVLCCRWLRPGSERTANGLTGIRPADVLAQSVFLKRAPVFTSCINPFKSRLTQITILLHSIIRNYASVTMLSTHYKPQWKPILQHGYFQYDQCCGSSETFKGTSSSLQLINRRYPTDNEVDPQLDLTQWQRFEYYIRQLNNISSGVKVYKVMFLTTSCESQHHVKQREVGNHEWSSYWSTLSGKGTARWADAGLTSEGEKQAKRIAALWKYSINSLMVPIPEVFYSSPHRRCLQTLQLSSDLLLQQSTRPRPIIKENLRSQYGRRTCDQRSTRSWINRSYPSFYTEPGFTELDELWIPEKRESHEEQAVRAAKILDDVLNDEKATFLSITTHRDTARSILKITGFDNINITSSTIYPIVICGEREIKA</sequence>
<name>A0A9W4XPV8_9PLEO</name>
<dbReference type="SUPFAM" id="SSF53254">
    <property type="entry name" value="Phosphoglycerate mutase-like"/>
    <property type="match status" value="1"/>
</dbReference>
<dbReference type="Pfam" id="PF00300">
    <property type="entry name" value="His_Phos_1"/>
    <property type="match status" value="1"/>
</dbReference>
<dbReference type="OrthoDB" id="496981at2759"/>
<organism evidence="1 2">
    <name type="scientific">Periconia digitata</name>
    <dbReference type="NCBI Taxonomy" id="1303443"/>
    <lineage>
        <taxon>Eukaryota</taxon>
        <taxon>Fungi</taxon>
        <taxon>Dikarya</taxon>
        <taxon>Ascomycota</taxon>
        <taxon>Pezizomycotina</taxon>
        <taxon>Dothideomycetes</taxon>
        <taxon>Pleosporomycetidae</taxon>
        <taxon>Pleosporales</taxon>
        <taxon>Massarineae</taxon>
        <taxon>Periconiaceae</taxon>
        <taxon>Periconia</taxon>
    </lineage>
</organism>
<dbReference type="AlphaFoldDB" id="A0A9W4XPV8"/>
<reference evidence="1" key="1">
    <citation type="submission" date="2023-01" db="EMBL/GenBank/DDBJ databases">
        <authorList>
            <person name="Van Ghelder C."/>
            <person name="Rancurel C."/>
        </authorList>
    </citation>
    <scope>NUCLEOTIDE SEQUENCE</scope>
    <source>
        <strain evidence="1">CNCM I-4278</strain>
    </source>
</reference>
<evidence type="ECO:0000313" key="2">
    <source>
        <dbReference type="Proteomes" id="UP001152607"/>
    </source>
</evidence>
<dbReference type="EMBL" id="CAOQHR010000009">
    <property type="protein sequence ID" value="CAI6339904.1"/>
    <property type="molecule type" value="Genomic_DNA"/>
</dbReference>
<keyword evidence="2" id="KW-1185">Reference proteome</keyword>
<dbReference type="InterPro" id="IPR050275">
    <property type="entry name" value="PGM_Phosphatase"/>
</dbReference>
<dbReference type="InterPro" id="IPR013078">
    <property type="entry name" value="His_Pase_superF_clade-1"/>
</dbReference>
<comment type="caution">
    <text evidence="1">The sequence shown here is derived from an EMBL/GenBank/DDBJ whole genome shotgun (WGS) entry which is preliminary data.</text>
</comment>
<dbReference type="PANTHER" id="PTHR48100:SF1">
    <property type="entry name" value="HISTIDINE PHOSPHATASE FAMILY PROTEIN-RELATED"/>
    <property type="match status" value="1"/>
</dbReference>
<evidence type="ECO:0000313" key="1">
    <source>
        <dbReference type="EMBL" id="CAI6339904.1"/>
    </source>
</evidence>
<dbReference type="Proteomes" id="UP001152607">
    <property type="component" value="Unassembled WGS sequence"/>
</dbReference>
<dbReference type="PANTHER" id="PTHR48100">
    <property type="entry name" value="BROAD-SPECIFICITY PHOSPHATASE YOR283W-RELATED"/>
    <property type="match status" value="1"/>
</dbReference>
<gene>
    <name evidence="1" type="ORF">PDIGIT_LOCUS13068</name>
</gene>
<proteinExistence type="predicted"/>
<dbReference type="InterPro" id="IPR029033">
    <property type="entry name" value="His_PPase_superfam"/>
</dbReference>
<evidence type="ECO:0008006" key="3">
    <source>
        <dbReference type="Google" id="ProtNLM"/>
    </source>
</evidence>